<dbReference type="PATRIC" id="fig|1121098.3.peg.150"/>
<dbReference type="GeneID" id="60063769"/>
<dbReference type="Gene3D" id="2.40.128.350">
    <property type="match status" value="1"/>
</dbReference>
<dbReference type="eggNOG" id="ENOG502ZQNR">
    <property type="taxonomic scope" value="Bacteria"/>
</dbReference>
<accession>U6RTW5</accession>
<dbReference type="Pfam" id="PF13944">
    <property type="entry name" value="Calycin_like"/>
    <property type="match status" value="1"/>
</dbReference>
<name>U6RTW5_9BACT</name>
<evidence type="ECO:0000259" key="2">
    <source>
        <dbReference type="Pfam" id="PF13944"/>
    </source>
</evidence>
<dbReference type="Proteomes" id="UP000017831">
    <property type="component" value="Unassembled WGS sequence"/>
</dbReference>
<organism evidence="3 4">
    <name type="scientific">Phocaeicola massiliensis B84634 = Timone 84634 = DSM 17679 = JCM 13223</name>
    <dbReference type="NCBI Taxonomy" id="1121098"/>
    <lineage>
        <taxon>Bacteria</taxon>
        <taxon>Pseudomonadati</taxon>
        <taxon>Bacteroidota</taxon>
        <taxon>Bacteroidia</taxon>
        <taxon>Bacteroidales</taxon>
        <taxon>Bacteroidaceae</taxon>
        <taxon>Phocaeicola</taxon>
    </lineage>
</organism>
<dbReference type="AlphaFoldDB" id="U6RTW5"/>
<dbReference type="InterPro" id="IPR024311">
    <property type="entry name" value="Lipocalin-like"/>
</dbReference>
<protein>
    <recommendedName>
        <fullName evidence="2">Lipocalin-like domain-containing protein</fullName>
    </recommendedName>
</protein>
<feature type="chain" id="PRO_5004678604" description="Lipocalin-like domain-containing protein" evidence="1">
    <location>
        <begin position="24"/>
        <end position="156"/>
    </location>
</feature>
<dbReference type="RefSeq" id="WP_005935750.1">
    <property type="nucleotide sequence ID" value="NZ_KB890323.1"/>
</dbReference>
<feature type="domain" description="Lipocalin-like" evidence="2">
    <location>
        <begin position="39"/>
        <end position="153"/>
    </location>
</feature>
<comment type="caution">
    <text evidence="3">The sequence shown here is derived from an EMBL/GenBank/DDBJ whole genome shotgun (WGS) entry which is preliminary data.</text>
</comment>
<proteinExistence type="predicted"/>
<keyword evidence="4" id="KW-1185">Reference proteome</keyword>
<feature type="signal peptide" evidence="1">
    <location>
        <begin position="1"/>
        <end position="23"/>
    </location>
</feature>
<gene>
    <name evidence="3" type="ORF">HMPREF1534_00148</name>
</gene>
<sequence length="156" mass="16558">MKKSVFYYLFAVICTVCLFTACSDDDDDDNKVLTVDNIVGTYPGDLDVTLAGTEVAKDVAASIVVTRVDDSKVKVSLSNFTIPGVLPVPMTIDATCDVVPSTNELKLNGQTTIDMSALGMGELAVVITGDADGKELDLDIAVATMKVVVDFEGRKQ</sequence>
<reference evidence="3 4" key="1">
    <citation type="submission" date="2013-04" db="EMBL/GenBank/DDBJ databases">
        <title>The Genome Sequence of Bacteroides massiliensis DSM 17679.</title>
        <authorList>
            <consortium name="The Broad Institute Genomics Platform"/>
            <person name="Earl A."/>
            <person name="Ward D."/>
            <person name="Feldgarden M."/>
            <person name="Gevers D."/>
            <person name="Martens E."/>
            <person name="Fenner L."/>
            <person name="Roux V."/>
            <person name="Mallet M.N."/>
            <person name="Raoult D."/>
            <person name="Walker B."/>
            <person name="Young S."/>
            <person name="Zeng Q."/>
            <person name="Gargeya S."/>
            <person name="Fitzgerald M."/>
            <person name="Haas B."/>
            <person name="Abouelleil A."/>
            <person name="Allen A.W."/>
            <person name="Alvarado L."/>
            <person name="Arachchi H.M."/>
            <person name="Berlin A.M."/>
            <person name="Chapman S.B."/>
            <person name="Gainer-Dewar J."/>
            <person name="Goldberg J."/>
            <person name="Griggs A."/>
            <person name="Gujja S."/>
            <person name="Hansen M."/>
            <person name="Howarth C."/>
            <person name="Imamovic A."/>
            <person name="Ireland A."/>
            <person name="Larimer J."/>
            <person name="McCowan C."/>
            <person name="Murphy C."/>
            <person name="Pearson M."/>
            <person name="Poon T.W."/>
            <person name="Priest M."/>
            <person name="Roberts A."/>
            <person name="Saif S."/>
            <person name="Shea T."/>
            <person name="Sisk P."/>
            <person name="Sykes S."/>
            <person name="Wortman J."/>
            <person name="Nusbaum C."/>
            <person name="Birren B."/>
        </authorList>
    </citation>
    <scope>NUCLEOTIDE SEQUENCE [LARGE SCALE GENOMIC DNA]</scope>
    <source>
        <strain evidence="4">B84634 / Timone 84634 / DSM 17679 / JCM 13223</strain>
    </source>
</reference>
<evidence type="ECO:0000313" key="4">
    <source>
        <dbReference type="Proteomes" id="UP000017831"/>
    </source>
</evidence>
<dbReference type="HOGENOM" id="CLU_1444968_0_0_10"/>
<keyword evidence="1" id="KW-0732">Signal</keyword>
<dbReference type="STRING" id="1121098.HMPREF1534_00148"/>
<evidence type="ECO:0000256" key="1">
    <source>
        <dbReference type="SAM" id="SignalP"/>
    </source>
</evidence>
<evidence type="ECO:0000313" key="3">
    <source>
        <dbReference type="EMBL" id="EOA58698.1"/>
    </source>
</evidence>
<dbReference type="OrthoDB" id="1049477at2"/>
<dbReference type="PROSITE" id="PS51257">
    <property type="entry name" value="PROKAR_LIPOPROTEIN"/>
    <property type="match status" value="1"/>
</dbReference>
<dbReference type="EMBL" id="AQHY01000002">
    <property type="protein sequence ID" value="EOA58698.1"/>
    <property type="molecule type" value="Genomic_DNA"/>
</dbReference>